<dbReference type="Proteomes" id="UP000011115">
    <property type="component" value="Unassembled WGS sequence"/>
</dbReference>
<organism evidence="4 5">
    <name type="scientific">Solanum tuberosum</name>
    <name type="common">Potato</name>
    <dbReference type="NCBI Taxonomy" id="4113"/>
    <lineage>
        <taxon>Eukaryota</taxon>
        <taxon>Viridiplantae</taxon>
        <taxon>Streptophyta</taxon>
        <taxon>Embryophyta</taxon>
        <taxon>Tracheophyta</taxon>
        <taxon>Spermatophyta</taxon>
        <taxon>Magnoliopsida</taxon>
        <taxon>eudicotyledons</taxon>
        <taxon>Gunneridae</taxon>
        <taxon>Pentapetalae</taxon>
        <taxon>asterids</taxon>
        <taxon>lamiids</taxon>
        <taxon>Solanales</taxon>
        <taxon>Solanaceae</taxon>
        <taxon>Solanoideae</taxon>
        <taxon>Solaneae</taxon>
        <taxon>Solanum</taxon>
    </lineage>
</organism>
<dbReference type="PaxDb" id="4113-PGSC0003DMT400075177"/>
<keyword evidence="5" id="KW-1185">Reference proteome</keyword>
<dbReference type="PANTHER" id="PTHR27005:SF311">
    <property type="entry name" value="NON-FUNCTIONAL PSEUDOKINASE ZED1-LIKE"/>
    <property type="match status" value="1"/>
</dbReference>
<proteinExistence type="predicted"/>
<dbReference type="Gramene" id="PGSC0003DMT400075177">
    <property type="protein sequence ID" value="PGSC0003DMT400075177"/>
    <property type="gene ID" value="PGSC0003DMG400029249"/>
</dbReference>
<dbReference type="InterPro" id="IPR045274">
    <property type="entry name" value="WAK-like"/>
</dbReference>
<dbReference type="GO" id="GO:0007166">
    <property type="term" value="P:cell surface receptor signaling pathway"/>
    <property type="evidence" value="ECO:0000318"/>
    <property type="project" value="GO_Central"/>
</dbReference>
<reference evidence="4" key="2">
    <citation type="submission" date="2015-06" db="UniProtKB">
        <authorList>
            <consortium name="EnsemblPlants"/>
        </authorList>
    </citation>
    <scope>IDENTIFICATION</scope>
    <source>
        <strain evidence="4">DM1-3 516 R44</strain>
    </source>
</reference>
<protein>
    <submittedName>
        <fullName evidence="4">Protein kinase</fullName>
    </submittedName>
</protein>
<dbReference type="GO" id="GO:0005886">
    <property type="term" value="C:plasma membrane"/>
    <property type="evidence" value="ECO:0000318"/>
    <property type="project" value="GO_Central"/>
</dbReference>
<evidence type="ECO:0000313" key="5">
    <source>
        <dbReference type="Proteomes" id="UP000011115"/>
    </source>
</evidence>
<dbReference type="ExpressionAtlas" id="M1CUR5">
    <property type="expression patterns" value="differential"/>
</dbReference>
<dbReference type="eggNOG" id="KOG1187">
    <property type="taxonomic scope" value="Eukaryota"/>
</dbReference>
<dbReference type="GO" id="GO:0005524">
    <property type="term" value="F:ATP binding"/>
    <property type="evidence" value="ECO:0007669"/>
    <property type="project" value="UniProtKB-KW"/>
</dbReference>
<dbReference type="InterPro" id="IPR011009">
    <property type="entry name" value="Kinase-like_dom_sf"/>
</dbReference>
<evidence type="ECO:0000256" key="2">
    <source>
        <dbReference type="ARBA" id="ARBA00022840"/>
    </source>
</evidence>
<dbReference type="AlphaFoldDB" id="M1CUR5"/>
<keyword evidence="1" id="KW-0547">Nucleotide-binding</keyword>
<dbReference type="OrthoDB" id="75710at2759"/>
<dbReference type="InParanoid" id="M1CUR5"/>
<dbReference type="Pfam" id="PF00069">
    <property type="entry name" value="Pkinase"/>
    <property type="match status" value="1"/>
</dbReference>
<dbReference type="PANTHER" id="PTHR27005">
    <property type="entry name" value="WALL-ASSOCIATED RECEPTOR KINASE-LIKE 21"/>
    <property type="match status" value="1"/>
</dbReference>
<evidence type="ECO:0000313" key="4">
    <source>
        <dbReference type="EnsemblPlants" id="PGSC0003DMT400075177"/>
    </source>
</evidence>
<accession>M1CUR5</accession>
<dbReference type="FunCoup" id="M1CUR5">
    <property type="interactions" value="167"/>
</dbReference>
<dbReference type="GO" id="GO:0004672">
    <property type="term" value="F:protein kinase activity"/>
    <property type="evidence" value="ECO:0007669"/>
    <property type="project" value="InterPro"/>
</dbReference>
<reference evidence="5" key="1">
    <citation type="journal article" date="2011" name="Nature">
        <title>Genome sequence and analysis of the tuber crop potato.</title>
        <authorList>
            <consortium name="The Potato Genome Sequencing Consortium"/>
        </authorList>
    </citation>
    <scope>NUCLEOTIDE SEQUENCE [LARGE SCALE GENOMIC DNA]</scope>
    <source>
        <strain evidence="5">cv. DM1-3 516 R44</strain>
    </source>
</reference>
<name>M1CUR5_SOLTU</name>
<sequence length="355" mass="40416">MPFLRGFTRKTLFSSASAERRKKEHYCYLKNGSEVLEELLALCDGNCRIPIRYFSAIEIHNAIKHSKTKMDLAGHVSMVTGSLDNRPVLIRFDTCEFNNIHRDIAISAQMSHLKNVLRLIGCCLEFEKAVMVYEYVEGISLFDLLFKKDNLNRKSLCWGNRLRVAREVASAIVFLHTESTTPIIHRSIKPSNVIIDEKRGIAKILNFSLSISLPPGELEVLDDGLLTRKGPYDIMESTHSIETIDFEENTKSNTEEGNSMDRVDSTNSKEAIDFKNLPTNYFVDRNIKEGNIMDLEDPIMLEEPGIEIQQQLNDCLDLVKKCTSDEGDDRPCMIHVARELSRIEKCFHALTLGQN</sequence>
<keyword evidence="2" id="KW-0067">ATP-binding</keyword>
<dbReference type="InterPro" id="IPR000719">
    <property type="entry name" value="Prot_kinase_dom"/>
</dbReference>
<dbReference type="EnsemblPlants" id="PGSC0003DMT400075177">
    <property type="protein sequence ID" value="PGSC0003DMT400075177"/>
    <property type="gene ID" value="PGSC0003DMG400029249"/>
</dbReference>
<dbReference type="Gene3D" id="1.10.510.10">
    <property type="entry name" value="Transferase(Phosphotransferase) domain 1"/>
    <property type="match status" value="1"/>
</dbReference>
<feature type="domain" description="Protein kinase" evidence="3">
    <location>
        <begin position="65"/>
        <end position="351"/>
    </location>
</feature>
<evidence type="ECO:0000256" key="1">
    <source>
        <dbReference type="ARBA" id="ARBA00022741"/>
    </source>
</evidence>
<dbReference type="PROSITE" id="PS50011">
    <property type="entry name" value="PROTEIN_KINASE_DOM"/>
    <property type="match status" value="1"/>
</dbReference>
<dbReference type="SUPFAM" id="SSF56112">
    <property type="entry name" value="Protein kinase-like (PK-like)"/>
    <property type="match status" value="1"/>
</dbReference>
<gene>
    <name evidence="4" type="primary">LOC107059301</name>
</gene>
<evidence type="ECO:0000259" key="3">
    <source>
        <dbReference type="PROSITE" id="PS50011"/>
    </source>
</evidence>